<reference evidence="4 5" key="1">
    <citation type="submission" date="2015-12" db="EMBL/GenBank/DDBJ databases">
        <authorList>
            <person name="Shamseldin A."/>
            <person name="Moawad H."/>
            <person name="Abd El-Rahim W.M."/>
            <person name="Sadowsky M.J."/>
        </authorList>
    </citation>
    <scope>NUCLEOTIDE SEQUENCE [LARGE SCALE GENOMIC DNA]</scope>
    <source>
        <strain evidence="4 5">SJ5A-1</strain>
    </source>
</reference>
<dbReference type="Gene3D" id="2.150.10.10">
    <property type="entry name" value="Serralysin-like metalloprotease, C-terminal"/>
    <property type="match status" value="3"/>
</dbReference>
<keyword evidence="2" id="KW-0964">Secreted</keyword>
<keyword evidence="5" id="KW-1185">Reference proteome</keyword>
<dbReference type="STRING" id="1685382.AVJ23_00010"/>
<protein>
    <recommendedName>
        <fullName evidence="6">Calcium-binding protein</fullName>
    </recommendedName>
</protein>
<dbReference type="InterPro" id="IPR001343">
    <property type="entry name" value="Hemolysn_Ca-bd"/>
</dbReference>
<feature type="region of interest" description="Disordered" evidence="3">
    <location>
        <begin position="72"/>
        <end position="92"/>
    </location>
</feature>
<dbReference type="InterPro" id="IPR050557">
    <property type="entry name" value="RTX_toxin/Mannuronan_C5-epim"/>
</dbReference>
<dbReference type="InterPro" id="IPR011049">
    <property type="entry name" value="Serralysin-like_metalloprot_C"/>
</dbReference>
<comment type="caution">
    <text evidence="4">The sequence shown here is derived from an EMBL/GenBank/DDBJ whole genome shotgun (WGS) entry which is preliminary data.</text>
</comment>
<feature type="region of interest" description="Disordered" evidence="3">
    <location>
        <begin position="130"/>
        <end position="164"/>
    </location>
</feature>
<gene>
    <name evidence="4" type="ORF">AVJ23_00010</name>
</gene>
<dbReference type="PRINTS" id="PR00313">
    <property type="entry name" value="CABNDNGRPT"/>
</dbReference>
<dbReference type="GO" id="GO:0005576">
    <property type="term" value="C:extracellular region"/>
    <property type="evidence" value="ECO:0007669"/>
    <property type="project" value="UniProtKB-SubCell"/>
</dbReference>
<dbReference type="SUPFAM" id="SSF51120">
    <property type="entry name" value="beta-Roll"/>
    <property type="match status" value="2"/>
</dbReference>
<comment type="subcellular location">
    <subcellularLocation>
        <location evidence="1">Secreted</location>
    </subcellularLocation>
</comment>
<sequence>MAKLKGDRFDNVIDGTLFDDIIKGKAGNDILSGLAGNDIINGGKDDDRLFGNDGDDFLIGKKGKDYLDGGAGKDVLDGGRGEDELRGGSEDDVLIGGAAGDTLFGDDGNDILIGDKGLVTASGAIKHLGGGSDESGGSGFGLSGGSRGSDGSDGSGGSGASGEHGGSDYLNGGIGDDILIGGAAGDALMGGEGADILIGDNGEVTSAGAVLADPFVGKKSDNDVLDGGEGDDLIFGQNGDDTILGGTDDGSIEVGGLYYPAGFNNDPVDLADIANPGDFASVEVISGNDRIGKLTTLGDLPDGDNVFRIDNFGPNSVETTYIVDLVGGGEFEITVPANSRTVINTGSANLTVRLLDEDRNLLQTKAANDNPISFDPVITIEVGDVLTGGDGADEFVYNVGDGVDEITDFELGIDNITLAGRTAADVSISVEDGNSLITFSDDPNGAILVDNVALTVDDLSF</sequence>
<name>A0A0W7WNQ6_9RHOB</name>
<dbReference type="AlphaFoldDB" id="A0A0W7WNQ6"/>
<proteinExistence type="predicted"/>
<evidence type="ECO:0000256" key="2">
    <source>
        <dbReference type="ARBA" id="ARBA00022525"/>
    </source>
</evidence>
<dbReference type="OrthoDB" id="7877430at2"/>
<dbReference type="Proteomes" id="UP000054396">
    <property type="component" value="Unassembled WGS sequence"/>
</dbReference>
<dbReference type="GO" id="GO:0005509">
    <property type="term" value="F:calcium ion binding"/>
    <property type="evidence" value="ECO:0007669"/>
    <property type="project" value="InterPro"/>
</dbReference>
<evidence type="ECO:0008006" key="6">
    <source>
        <dbReference type="Google" id="ProtNLM"/>
    </source>
</evidence>
<dbReference type="PROSITE" id="PS00330">
    <property type="entry name" value="HEMOLYSIN_CALCIUM"/>
    <property type="match status" value="4"/>
</dbReference>
<dbReference type="RefSeq" id="WP_058860111.1">
    <property type="nucleotide sequence ID" value="NZ_LPXO01000001.1"/>
</dbReference>
<evidence type="ECO:0000256" key="3">
    <source>
        <dbReference type="SAM" id="MobiDB-lite"/>
    </source>
</evidence>
<dbReference type="EMBL" id="LPXO01000001">
    <property type="protein sequence ID" value="KUF12161.1"/>
    <property type="molecule type" value="Genomic_DNA"/>
</dbReference>
<accession>A0A0W7WNQ6</accession>
<organism evidence="4 5">
    <name type="scientific">Pseudoponticoccus marisrubri</name>
    <dbReference type="NCBI Taxonomy" id="1685382"/>
    <lineage>
        <taxon>Bacteria</taxon>
        <taxon>Pseudomonadati</taxon>
        <taxon>Pseudomonadota</taxon>
        <taxon>Alphaproteobacteria</taxon>
        <taxon>Rhodobacterales</taxon>
        <taxon>Roseobacteraceae</taxon>
        <taxon>Pseudoponticoccus</taxon>
    </lineage>
</organism>
<dbReference type="PANTHER" id="PTHR38340">
    <property type="entry name" value="S-LAYER PROTEIN"/>
    <property type="match status" value="1"/>
</dbReference>
<evidence type="ECO:0000313" key="4">
    <source>
        <dbReference type="EMBL" id="KUF12161.1"/>
    </source>
</evidence>
<evidence type="ECO:0000256" key="1">
    <source>
        <dbReference type="ARBA" id="ARBA00004613"/>
    </source>
</evidence>
<dbReference type="InterPro" id="IPR018511">
    <property type="entry name" value="Hemolysin-typ_Ca-bd_CS"/>
</dbReference>
<dbReference type="Pfam" id="PF00353">
    <property type="entry name" value="HemolysinCabind"/>
    <property type="match status" value="5"/>
</dbReference>
<feature type="compositionally biased region" description="Basic and acidic residues" evidence="3">
    <location>
        <begin position="74"/>
        <end position="89"/>
    </location>
</feature>
<dbReference type="PANTHER" id="PTHR38340:SF1">
    <property type="entry name" value="S-LAYER PROTEIN"/>
    <property type="match status" value="1"/>
</dbReference>
<evidence type="ECO:0000313" key="5">
    <source>
        <dbReference type="Proteomes" id="UP000054396"/>
    </source>
</evidence>